<proteinExistence type="predicted"/>
<evidence type="ECO:0000313" key="1">
    <source>
        <dbReference type="EMBL" id="JAH92543.1"/>
    </source>
</evidence>
<protein>
    <submittedName>
        <fullName evidence="1">Uncharacterized protein</fullName>
    </submittedName>
</protein>
<accession>A0A0E9WSS4</accession>
<dbReference type="EMBL" id="GBXM01016034">
    <property type="protein sequence ID" value="JAH92543.1"/>
    <property type="molecule type" value="Transcribed_RNA"/>
</dbReference>
<reference evidence="1" key="2">
    <citation type="journal article" date="2015" name="Fish Shellfish Immunol.">
        <title>Early steps in the European eel (Anguilla anguilla)-Vibrio vulnificus interaction in the gills: Role of the RtxA13 toxin.</title>
        <authorList>
            <person name="Callol A."/>
            <person name="Pajuelo D."/>
            <person name="Ebbesson L."/>
            <person name="Teles M."/>
            <person name="MacKenzie S."/>
            <person name="Amaro C."/>
        </authorList>
    </citation>
    <scope>NUCLEOTIDE SEQUENCE</scope>
</reference>
<dbReference type="AlphaFoldDB" id="A0A0E9WSS4"/>
<reference evidence="1" key="1">
    <citation type="submission" date="2014-11" db="EMBL/GenBank/DDBJ databases">
        <authorList>
            <person name="Amaro Gonzalez C."/>
        </authorList>
    </citation>
    <scope>NUCLEOTIDE SEQUENCE</scope>
</reference>
<sequence>MTTPEMDTHGYVGILIIFALLPVLANSMHTPPLPTHCPFHPFIHFVFYFSRAGLSC</sequence>
<organism evidence="1">
    <name type="scientific">Anguilla anguilla</name>
    <name type="common">European freshwater eel</name>
    <name type="synonym">Muraena anguilla</name>
    <dbReference type="NCBI Taxonomy" id="7936"/>
    <lineage>
        <taxon>Eukaryota</taxon>
        <taxon>Metazoa</taxon>
        <taxon>Chordata</taxon>
        <taxon>Craniata</taxon>
        <taxon>Vertebrata</taxon>
        <taxon>Euteleostomi</taxon>
        <taxon>Actinopterygii</taxon>
        <taxon>Neopterygii</taxon>
        <taxon>Teleostei</taxon>
        <taxon>Anguilliformes</taxon>
        <taxon>Anguillidae</taxon>
        <taxon>Anguilla</taxon>
    </lineage>
</organism>
<name>A0A0E9WSS4_ANGAN</name>